<dbReference type="RefSeq" id="WP_128232629.1">
    <property type="nucleotide sequence ID" value="NZ_SAUY01000015.1"/>
</dbReference>
<organism evidence="2 3">
    <name type="scientific">Paenirhodobacter populi</name>
    <dbReference type="NCBI Taxonomy" id="2306993"/>
    <lineage>
        <taxon>Bacteria</taxon>
        <taxon>Pseudomonadati</taxon>
        <taxon>Pseudomonadota</taxon>
        <taxon>Alphaproteobacteria</taxon>
        <taxon>Rhodobacterales</taxon>
        <taxon>Rhodobacter group</taxon>
        <taxon>Paenirhodobacter</taxon>
    </lineage>
</organism>
<feature type="compositionally biased region" description="Low complexity" evidence="1">
    <location>
        <begin position="259"/>
        <end position="270"/>
    </location>
</feature>
<feature type="region of interest" description="Disordered" evidence="1">
    <location>
        <begin position="1"/>
        <end position="49"/>
    </location>
</feature>
<proteinExistence type="predicted"/>
<dbReference type="AlphaFoldDB" id="A0A443KCT1"/>
<accession>A0A443KCT1</accession>
<protein>
    <recommendedName>
        <fullName evidence="4">DUF1845 domain-containing protein</fullName>
    </recommendedName>
</protein>
<feature type="region of interest" description="Disordered" evidence="1">
    <location>
        <begin position="248"/>
        <end position="291"/>
    </location>
</feature>
<feature type="compositionally biased region" description="Basic and acidic residues" evidence="1">
    <location>
        <begin position="9"/>
        <end position="49"/>
    </location>
</feature>
<evidence type="ECO:0000256" key="1">
    <source>
        <dbReference type="SAM" id="MobiDB-lite"/>
    </source>
</evidence>
<comment type="caution">
    <text evidence="2">The sequence shown here is derived from an EMBL/GenBank/DDBJ whole genome shotgun (WGS) entry which is preliminary data.</text>
</comment>
<name>A0A443KCT1_9RHOB</name>
<sequence>MAESTSTHPKSERERSTKARRDRVQTNRERTALADLPPDRQEEIKGRREAESFKKQQLYRPKVPGVVERIQLHSADIISLYVEYFPPCNEYALAIDYVAKERIQDRLEFNGYLQAFDDAISALNDTLNNTLKYYEEASHGGLTTAVAPKDCEANIQTRRGLHILRHFDKADKIMRMIQFLNIYGELSDKRAEIDRNRILAAMRKCVSTLRKVKLDCFKQIASKEALSVDVKATTTYDELVAARTVKRNRRRDTAQVGGSKEASAEEPASAVKNNRSRKRKKAVPSIIDPAAPASEALPNEVVDASISGSHAAE</sequence>
<dbReference type="EMBL" id="SAUY01000015">
    <property type="protein sequence ID" value="RWR30423.1"/>
    <property type="molecule type" value="Genomic_DNA"/>
</dbReference>
<dbReference type="Proteomes" id="UP000284451">
    <property type="component" value="Unassembled WGS sequence"/>
</dbReference>
<evidence type="ECO:0000313" key="3">
    <source>
        <dbReference type="Proteomes" id="UP000284451"/>
    </source>
</evidence>
<evidence type="ECO:0000313" key="2">
    <source>
        <dbReference type="EMBL" id="RWR30423.1"/>
    </source>
</evidence>
<gene>
    <name evidence="2" type="ORF">D2T29_12170</name>
</gene>
<evidence type="ECO:0008006" key="4">
    <source>
        <dbReference type="Google" id="ProtNLM"/>
    </source>
</evidence>
<reference evidence="2 3" key="1">
    <citation type="submission" date="2019-01" db="EMBL/GenBank/DDBJ databases">
        <title>Sinorhodobacter populi sp. nov. isolated from the symptomatic bark tissue of Populus euramericana canker.</title>
        <authorList>
            <person name="Xu G."/>
        </authorList>
    </citation>
    <scope>NUCLEOTIDE SEQUENCE [LARGE SCALE GENOMIC DNA]</scope>
    <source>
        <strain evidence="2 3">07D10-4-3</strain>
    </source>
</reference>
<reference evidence="2 3" key="2">
    <citation type="submission" date="2019-01" db="EMBL/GenBank/DDBJ databases">
        <authorList>
            <person name="Li Y."/>
        </authorList>
    </citation>
    <scope>NUCLEOTIDE SEQUENCE [LARGE SCALE GENOMIC DNA]</scope>
    <source>
        <strain evidence="2 3">07D10-4-3</strain>
    </source>
</reference>